<feature type="compositionally biased region" description="Polar residues" evidence="3">
    <location>
        <begin position="25"/>
        <end position="35"/>
    </location>
</feature>
<dbReference type="SMART" id="SM00360">
    <property type="entry name" value="RRM"/>
    <property type="match status" value="1"/>
</dbReference>
<keyword evidence="1 2" id="KW-0694">RNA-binding</keyword>
<gene>
    <name evidence="5" type="ORF">Nepgr_013667</name>
</gene>
<dbReference type="PROSITE" id="PS50102">
    <property type="entry name" value="RRM"/>
    <property type="match status" value="1"/>
</dbReference>
<dbReference type="EMBL" id="BSYO01000011">
    <property type="protein sequence ID" value="GMH11826.1"/>
    <property type="molecule type" value="Genomic_DNA"/>
</dbReference>
<accession>A0AAD3SJK7</accession>
<evidence type="ECO:0000313" key="6">
    <source>
        <dbReference type="Proteomes" id="UP001279734"/>
    </source>
</evidence>
<protein>
    <recommendedName>
        <fullName evidence="4">RRM domain-containing protein</fullName>
    </recommendedName>
</protein>
<feature type="region of interest" description="Disordered" evidence="3">
    <location>
        <begin position="17"/>
        <end position="68"/>
    </location>
</feature>
<dbReference type="SUPFAM" id="SSF54928">
    <property type="entry name" value="RNA-binding domain, RBD"/>
    <property type="match status" value="1"/>
</dbReference>
<evidence type="ECO:0000256" key="2">
    <source>
        <dbReference type="PROSITE-ProRule" id="PRU00176"/>
    </source>
</evidence>
<dbReference type="InterPro" id="IPR000504">
    <property type="entry name" value="RRM_dom"/>
</dbReference>
<dbReference type="AlphaFoldDB" id="A0AAD3SJK7"/>
<comment type="caution">
    <text evidence="5">The sequence shown here is derived from an EMBL/GenBank/DDBJ whole genome shotgun (WGS) entry which is preliminary data.</text>
</comment>
<evidence type="ECO:0000259" key="4">
    <source>
        <dbReference type="PROSITE" id="PS50102"/>
    </source>
</evidence>
<dbReference type="Gene3D" id="3.30.70.330">
    <property type="match status" value="1"/>
</dbReference>
<evidence type="ECO:0000313" key="5">
    <source>
        <dbReference type="EMBL" id="GMH11826.1"/>
    </source>
</evidence>
<reference evidence="5" key="1">
    <citation type="submission" date="2023-05" db="EMBL/GenBank/DDBJ databases">
        <title>Nepenthes gracilis genome sequencing.</title>
        <authorList>
            <person name="Fukushima K."/>
        </authorList>
    </citation>
    <scope>NUCLEOTIDE SEQUENCE</scope>
    <source>
        <strain evidence="5">SING2019-196</strain>
    </source>
</reference>
<evidence type="ECO:0000256" key="1">
    <source>
        <dbReference type="ARBA" id="ARBA00022884"/>
    </source>
</evidence>
<dbReference type="PANTHER" id="PTHR10501">
    <property type="entry name" value="U1 SMALL NUCLEAR RIBONUCLEOPROTEIN A/U2 SMALL NUCLEAR RIBONUCLEOPROTEIN B"/>
    <property type="match status" value="1"/>
</dbReference>
<dbReference type="Proteomes" id="UP001279734">
    <property type="component" value="Unassembled WGS sequence"/>
</dbReference>
<name>A0AAD3SJK7_NEPGR</name>
<feature type="compositionally biased region" description="Polar residues" evidence="3">
    <location>
        <begin position="47"/>
        <end position="62"/>
    </location>
</feature>
<dbReference type="CDD" id="cd21618">
    <property type="entry name" value="RRM_AtNSRA_like"/>
    <property type="match status" value="1"/>
</dbReference>
<dbReference type="InterPro" id="IPR012677">
    <property type="entry name" value="Nucleotide-bd_a/b_plait_sf"/>
</dbReference>
<evidence type="ECO:0000256" key="3">
    <source>
        <dbReference type="SAM" id="MobiDB-lite"/>
    </source>
</evidence>
<organism evidence="5 6">
    <name type="scientific">Nepenthes gracilis</name>
    <name type="common">Slender pitcher plant</name>
    <dbReference type="NCBI Taxonomy" id="150966"/>
    <lineage>
        <taxon>Eukaryota</taxon>
        <taxon>Viridiplantae</taxon>
        <taxon>Streptophyta</taxon>
        <taxon>Embryophyta</taxon>
        <taxon>Tracheophyta</taxon>
        <taxon>Spermatophyta</taxon>
        <taxon>Magnoliopsida</taxon>
        <taxon>eudicotyledons</taxon>
        <taxon>Gunneridae</taxon>
        <taxon>Pentapetalae</taxon>
        <taxon>Caryophyllales</taxon>
        <taxon>Nepenthaceae</taxon>
        <taxon>Nepenthes</taxon>
    </lineage>
</organism>
<dbReference type="Pfam" id="PF00076">
    <property type="entry name" value="RRM_1"/>
    <property type="match status" value="1"/>
</dbReference>
<dbReference type="GO" id="GO:0003723">
    <property type="term" value="F:RNA binding"/>
    <property type="evidence" value="ECO:0007669"/>
    <property type="project" value="UniProtKB-UniRule"/>
</dbReference>
<keyword evidence="6" id="KW-1185">Reference proteome</keyword>
<dbReference type="InterPro" id="IPR035979">
    <property type="entry name" value="RBD_domain_sf"/>
</dbReference>
<feature type="domain" description="RRM" evidence="4">
    <location>
        <begin position="206"/>
        <end position="292"/>
    </location>
</feature>
<proteinExistence type="predicted"/>
<sequence>MAKRPREREVLELVRNNKMGDPYWRNSSGADTSSALKPGHEAHLPPESSSVAPQHVLQSNDVRGSPTDRLEKDVLTMRYGTYGIEDNLNIGAGAEPGHGALAMGMDTRSYPYTPHDPNLINQRRDVPVGISPLIPNKMVRAEPGRGALMMGMDSGRYPSPIEDPNLINQRQNVPMGISPHIPDVTYERPDSLLRVDGLHAPVDKSNILFVDGLPSDCTRREVGHIFRPFIGFKDIKVVHKEPRLSGDKAMVLCFVEFNDSTCAQAAMEALQGYKFDDKKPDSPSLRIHFAHFPFRLPSTSEEKQFGIQR</sequence>